<dbReference type="PANTHER" id="PTHR42756:SF1">
    <property type="entry name" value="TRANSCRIPTIONAL REPRESSOR OF EMRAB OPERON"/>
    <property type="match status" value="1"/>
</dbReference>
<name>A0A150WK71_BDEBC</name>
<evidence type="ECO:0000256" key="2">
    <source>
        <dbReference type="ARBA" id="ARBA00023125"/>
    </source>
</evidence>
<keyword evidence="1" id="KW-0805">Transcription regulation</keyword>
<dbReference type="Gene3D" id="1.10.10.10">
    <property type="entry name" value="Winged helix-like DNA-binding domain superfamily/Winged helix DNA-binding domain"/>
    <property type="match status" value="1"/>
</dbReference>
<dbReference type="PANTHER" id="PTHR42756">
    <property type="entry name" value="TRANSCRIPTIONAL REGULATOR, MARR"/>
    <property type="match status" value="1"/>
</dbReference>
<keyword evidence="6" id="KW-1185">Reference proteome</keyword>
<dbReference type="GO" id="GO:0003700">
    <property type="term" value="F:DNA-binding transcription factor activity"/>
    <property type="evidence" value="ECO:0007669"/>
    <property type="project" value="InterPro"/>
</dbReference>
<organism evidence="5 6">
    <name type="scientific">Bdellovibrio bacteriovorus</name>
    <dbReference type="NCBI Taxonomy" id="959"/>
    <lineage>
        <taxon>Bacteria</taxon>
        <taxon>Pseudomonadati</taxon>
        <taxon>Bdellovibrionota</taxon>
        <taxon>Bdellovibrionia</taxon>
        <taxon>Bdellovibrionales</taxon>
        <taxon>Pseudobdellovibrionaceae</taxon>
        <taxon>Bdellovibrio</taxon>
    </lineage>
</organism>
<dbReference type="AlphaFoldDB" id="A0A150WK71"/>
<evidence type="ECO:0000313" key="5">
    <source>
        <dbReference type="EMBL" id="KYG64023.1"/>
    </source>
</evidence>
<proteinExistence type="predicted"/>
<dbReference type="Pfam" id="PF01047">
    <property type="entry name" value="MarR"/>
    <property type="match status" value="1"/>
</dbReference>
<dbReference type="InterPro" id="IPR036388">
    <property type="entry name" value="WH-like_DNA-bd_sf"/>
</dbReference>
<evidence type="ECO:0000256" key="1">
    <source>
        <dbReference type="ARBA" id="ARBA00023015"/>
    </source>
</evidence>
<keyword evidence="3" id="KW-0804">Transcription</keyword>
<dbReference type="OrthoDB" id="5296557at2"/>
<dbReference type="GO" id="GO:0003677">
    <property type="term" value="F:DNA binding"/>
    <property type="evidence" value="ECO:0007669"/>
    <property type="project" value="UniProtKB-KW"/>
</dbReference>
<gene>
    <name evidence="5" type="ORF">AZI86_14545</name>
</gene>
<keyword evidence="2" id="KW-0238">DNA-binding</keyword>
<evidence type="ECO:0000256" key="3">
    <source>
        <dbReference type="ARBA" id="ARBA00023163"/>
    </source>
</evidence>
<dbReference type="SMART" id="SM00347">
    <property type="entry name" value="HTH_MARR"/>
    <property type="match status" value="1"/>
</dbReference>
<dbReference type="Proteomes" id="UP000075320">
    <property type="component" value="Unassembled WGS sequence"/>
</dbReference>
<dbReference type="PROSITE" id="PS50995">
    <property type="entry name" value="HTH_MARR_2"/>
    <property type="match status" value="1"/>
</dbReference>
<evidence type="ECO:0000259" key="4">
    <source>
        <dbReference type="PROSITE" id="PS50995"/>
    </source>
</evidence>
<sequence length="160" mass="17717">MKTKKKPTDNETSACSVEGRYNGVHPVLKAYFGYCFNKAALKYKSLLMTELEPLGLVSPQLGILKLLHVLGPVSQIALGQDMGIDKASMVKFIDGLEKKKWVQRLPDPNDRRIKLVGITAKGKDAVSKLSELHVKVAEEFLSPLTKAEQAQLKKLVSRLT</sequence>
<dbReference type="SUPFAM" id="SSF46785">
    <property type="entry name" value="Winged helix' DNA-binding domain"/>
    <property type="match status" value="1"/>
</dbReference>
<dbReference type="EMBL" id="LUKE01000003">
    <property type="protein sequence ID" value="KYG64023.1"/>
    <property type="molecule type" value="Genomic_DNA"/>
</dbReference>
<dbReference type="InterPro" id="IPR036390">
    <property type="entry name" value="WH_DNA-bd_sf"/>
</dbReference>
<reference evidence="5 6" key="1">
    <citation type="submission" date="2016-03" db="EMBL/GenBank/DDBJ databases">
        <authorList>
            <person name="Ploux O."/>
        </authorList>
    </citation>
    <scope>NUCLEOTIDE SEQUENCE [LARGE SCALE GENOMIC DNA]</scope>
    <source>
        <strain evidence="5 6">R0</strain>
    </source>
</reference>
<feature type="domain" description="HTH marR-type" evidence="4">
    <location>
        <begin position="29"/>
        <end position="160"/>
    </location>
</feature>
<evidence type="ECO:0000313" key="6">
    <source>
        <dbReference type="Proteomes" id="UP000075320"/>
    </source>
</evidence>
<comment type="caution">
    <text evidence="5">The sequence shown here is derived from an EMBL/GenBank/DDBJ whole genome shotgun (WGS) entry which is preliminary data.</text>
</comment>
<protein>
    <recommendedName>
        <fullName evidence="4">HTH marR-type domain-containing protein</fullName>
    </recommendedName>
</protein>
<accession>A0A150WK71</accession>
<dbReference type="PRINTS" id="PR00598">
    <property type="entry name" value="HTHMARR"/>
</dbReference>
<dbReference type="InterPro" id="IPR000835">
    <property type="entry name" value="HTH_MarR-typ"/>
</dbReference>
<dbReference type="RefSeq" id="WP_061835989.1">
    <property type="nucleotide sequence ID" value="NZ_LUKE01000003.1"/>
</dbReference>